<evidence type="ECO:0000313" key="3">
    <source>
        <dbReference type="EMBL" id="TDM01513.1"/>
    </source>
</evidence>
<dbReference type="InterPro" id="IPR029062">
    <property type="entry name" value="Class_I_gatase-like"/>
</dbReference>
<dbReference type="PANTHER" id="PTHR43418">
    <property type="entry name" value="MULTIFUNCTIONAL TRYPTOPHAN BIOSYNTHESIS PROTEIN-RELATED"/>
    <property type="match status" value="1"/>
</dbReference>
<evidence type="ECO:0000313" key="4">
    <source>
        <dbReference type="Proteomes" id="UP000295328"/>
    </source>
</evidence>
<dbReference type="FunFam" id="3.40.50.880:FF:000003">
    <property type="entry name" value="Anthranilate synthase component II"/>
    <property type="match status" value="1"/>
</dbReference>
<dbReference type="OrthoDB" id="9804328at2"/>
<proteinExistence type="predicted"/>
<dbReference type="GO" id="GO:0000162">
    <property type="term" value="P:L-tryptophan biosynthetic process"/>
    <property type="evidence" value="ECO:0007669"/>
    <property type="project" value="TreeGrafter"/>
</dbReference>
<organism evidence="3 4">
    <name type="scientific">Macrococcus hajekii</name>
    <dbReference type="NCBI Taxonomy" id="198482"/>
    <lineage>
        <taxon>Bacteria</taxon>
        <taxon>Bacillati</taxon>
        <taxon>Bacillota</taxon>
        <taxon>Bacilli</taxon>
        <taxon>Bacillales</taxon>
        <taxon>Staphylococcaceae</taxon>
        <taxon>Macrococcus</taxon>
    </lineage>
</organism>
<dbReference type="EMBL" id="SCWE01000003">
    <property type="protein sequence ID" value="TDM01513.1"/>
    <property type="molecule type" value="Genomic_DNA"/>
</dbReference>
<name>A0A4R6BIN5_9STAP</name>
<dbReference type="PANTHER" id="PTHR43418:SF4">
    <property type="entry name" value="MULTIFUNCTIONAL TRYPTOPHAN BIOSYNTHESIS PROTEIN"/>
    <property type="match status" value="1"/>
</dbReference>
<evidence type="ECO:0000256" key="1">
    <source>
        <dbReference type="ARBA" id="ARBA00022962"/>
    </source>
</evidence>
<keyword evidence="4" id="KW-1185">Reference proteome</keyword>
<dbReference type="Gene3D" id="3.40.50.880">
    <property type="match status" value="1"/>
</dbReference>
<dbReference type="AlphaFoldDB" id="A0A4R6BIN5"/>
<gene>
    <name evidence="3" type="ORF">ERX37_08435</name>
</gene>
<dbReference type="SUPFAM" id="SSF52317">
    <property type="entry name" value="Class I glutamine amidotransferase-like"/>
    <property type="match status" value="1"/>
</dbReference>
<dbReference type="CDD" id="cd01743">
    <property type="entry name" value="GATase1_Anthranilate_Synthase"/>
    <property type="match status" value="1"/>
</dbReference>
<dbReference type="PRINTS" id="PR00096">
    <property type="entry name" value="GATASE"/>
</dbReference>
<accession>A0A4R6BIN5</accession>
<feature type="domain" description="Glutamine amidotransferase" evidence="2">
    <location>
        <begin position="3"/>
        <end position="181"/>
    </location>
</feature>
<reference evidence="3 4" key="1">
    <citation type="submission" date="2019-01" db="EMBL/GenBank/DDBJ databases">
        <title>Draft genome sequences of the type strains of six Macrococcus species.</title>
        <authorList>
            <person name="Mazhar S."/>
            <person name="Altermann E."/>
            <person name="Hill C."/>
            <person name="Mcauliffe O."/>
        </authorList>
    </citation>
    <scope>NUCLEOTIDE SEQUENCE [LARGE SCALE GENOMIC DNA]</scope>
    <source>
        <strain evidence="3 4">CCM4809</strain>
    </source>
</reference>
<dbReference type="PROSITE" id="PS51273">
    <property type="entry name" value="GATASE_TYPE_1"/>
    <property type="match status" value="1"/>
</dbReference>
<dbReference type="InterPro" id="IPR017926">
    <property type="entry name" value="GATASE"/>
</dbReference>
<protein>
    <submittedName>
        <fullName evidence="3">Aminodeoxychorismate/anthranilate synthase component II</fullName>
    </submittedName>
</protein>
<dbReference type="GO" id="GO:0005829">
    <property type="term" value="C:cytosol"/>
    <property type="evidence" value="ECO:0007669"/>
    <property type="project" value="TreeGrafter"/>
</dbReference>
<dbReference type="Pfam" id="PF00117">
    <property type="entry name" value="GATase"/>
    <property type="match status" value="1"/>
</dbReference>
<dbReference type="NCBIfam" id="TIGR00566">
    <property type="entry name" value="trpG_papA"/>
    <property type="match status" value="1"/>
</dbReference>
<dbReference type="InterPro" id="IPR050472">
    <property type="entry name" value="Anth_synth/Amidotransfase"/>
</dbReference>
<dbReference type="InterPro" id="IPR006221">
    <property type="entry name" value="TrpG/PapA_dom"/>
</dbReference>
<dbReference type="PRINTS" id="PR00099">
    <property type="entry name" value="CPSGATASE"/>
</dbReference>
<keyword evidence="1" id="KW-0315">Glutamine amidotransferase</keyword>
<sequence length="186" mass="21065">MFLMIDHYDSFTYNIVHYIEGMNESIIVRQPHQLSTEDIREMQPEGILLSPGPGHPVDATLTLEVIRTFAGQIPILGICLGFQTIVTAFGGKVEKRQPVHGHTASIHHDGKGIYMNLKSPLNVARYHSLQATELPDCLEVSATADDIIMAIRHRDYLIEGVQYHPESILTEEGHAQFQQFMRMCRR</sequence>
<dbReference type="Proteomes" id="UP000295328">
    <property type="component" value="Unassembled WGS sequence"/>
</dbReference>
<dbReference type="PRINTS" id="PR00097">
    <property type="entry name" value="ANTSNTHASEII"/>
</dbReference>
<comment type="caution">
    <text evidence="3">The sequence shown here is derived from an EMBL/GenBank/DDBJ whole genome shotgun (WGS) entry which is preliminary data.</text>
</comment>
<evidence type="ECO:0000259" key="2">
    <source>
        <dbReference type="Pfam" id="PF00117"/>
    </source>
</evidence>
<dbReference type="RefSeq" id="WP_133430234.1">
    <property type="nucleotide sequence ID" value="NZ_BMCC01000001.1"/>
</dbReference>
<dbReference type="GO" id="GO:0004049">
    <property type="term" value="F:anthranilate synthase activity"/>
    <property type="evidence" value="ECO:0007669"/>
    <property type="project" value="TreeGrafter"/>
</dbReference>